<dbReference type="Pfam" id="PF13630">
    <property type="entry name" value="SdpI"/>
    <property type="match status" value="1"/>
</dbReference>
<protein>
    <submittedName>
        <fullName evidence="2">SdpI/YhfL protein family protein</fullName>
    </submittedName>
</protein>
<evidence type="ECO:0000256" key="1">
    <source>
        <dbReference type="SAM" id="Phobius"/>
    </source>
</evidence>
<feature type="transmembrane region" description="Helical" evidence="1">
    <location>
        <begin position="88"/>
        <end position="110"/>
    </location>
</feature>
<reference evidence="2 3" key="1">
    <citation type="submission" date="2016-10" db="EMBL/GenBank/DDBJ databases">
        <authorList>
            <person name="de Groot N.N."/>
        </authorList>
    </citation>
    <scope>NUCLEOTIDE SEQUENCE [LARGE SCALE GENOMIC DNA]</scope>
    <source>
        <strain evidence="2 3">KHGC13</strain>
    </source>
</reference>
<sequence>MTGFWFFMLIMCLLTPAMMIGFGKYFMKGGPKQINGMFGYRTPRSMKNKETWRFAHQYSGQIWHRSGLALLPVSIVVMLFVCRKSVDVIGIAGLFIVVAQMVVMICVIPFTETALKRNFDDLGRHR</sequence>
<dbReference type="InterPro" id="IPR025962">
    <property type="entry name" value="SdpI/YhfL"/>
</dbReference>
<evidence type="ECO:0000313" key="2">
    <source>
        <dbReference type="EMBL" id="SFU67765.1"/>
    </source>
</evidence>
<name>A0A1I7I4A7_9FIRM</name>
<accession>A0A1I7I4A7</accession>
<keyword evidence="3" id="KW-1185">Reference proteome</keyword>
<keyword evidence="1" id="KW-0472">Membrane</keyword>
<dbReference type="EMBL" id="FPBT01000031">
    <property type="protein sequence ID" value="SFU67765.1"/>
    <property type="molecule type" value="Genomic_DNA"/>
</dbReference>
<dbReference type="GeneID" id="78355152"/>
<keyword evidence="1" id="KW-0812">Transmembrane</keyword>
<organism evidence="2 3">
    <name type="scientific">Eubacterium pyruvativorans</name>
    <dbReference type="NCBI Taxonomy" id="155865"/>
    <lineage>
        <taxon>Bacteria</taxon>
        <taxon>Bacillati</taxon>
        <taxon>Bacillota</taxon>
        <taxon>Clostridia</taxon>
        <taxon>Eubacteriales</taxon>
        <taxon>Eubacteriaceae</taxon>
        <taxon>Eubacterium</taxon>
    </lineage>
</organism>
<evidence type="ECO:0000313" key="3">
    <source>
        <dbReference type="Proteomes" id="UP000198817"/>
    </source>
</evidence>
<dbReference type="RefSeq" id="WP_090164479.1">
    <property type="nucleotide sequence ID" value="NZ_FNBF01000025.1"/>
</dbReference>
<dbReference type="AlphaFoldDB" id="A0A1I7I4A7"/>
<dbReference type="STRING" id="155865.SAMN05216515_13410"/>
<keyword evidence="1" id="KW-1133">Transmembrane helix</keyword>
<proteinExistence type="predicted"/>
<feature type="transmembrane region" description="Helical" evidence="1">
    <location>
        <begin position="6"/>
        <end position="27"/>
    </location>
</feature>
<dbReference type="OrthoDB" id="3173919at2"/>
<dbReference type="Proteomes" id="UP000198817">
    <property type="component" value="Unassembled WGS sequence"/>
</dbReference>
<feature type="transmembrane region" description="Helical" evidence="1">
    <location>
        <begin position="62"/>
        <end position="82"/>
    </location>
</feature>
<gene>
    <name evidence="2" type="ORF">SAMN05216508_13115</name>
</gene>